<evidence type="ECO:0000313" key="3">
    <source>
        <dbReference type="EMBL" id="RKS80040.1"/>
    </source>
</evidence>
<dbReference type="EMBL" id="RBWV01000009">
    <property type="protein sequence ID" value="RKS80040.1"/>
    <property type="molecule type" value="Genomic_DNA"/>
</dbReference>
<keyword evidence="4" id="KW-1185">Reference proteome</keyword>
<feature type="domain" description="Gfo/Idh/MocA-like oxidoreductase N-terminal" evidence="1">
    <location>
        <begin position="2"/>
        <end position="117"/>
    </location>
</feature>
<dbReference type="Gene3D" id="3.40.50.720">
    <property type="entry name" value="NAD(P)-binding Rossmann-like Domain"/>
    <property type="match status" value="1"/>
</dbReference>
<gene>
    <name evidence="3" type="ORF">CLV35_0459</name>
</gene>
<dbReference type="InterPro" id="IPR051450">
    <property type="entry name" value="Gfo/Idh/MocA_Oxidoreductases"/>
</dbReference>
<dbReference type="SUPFAM" id="SSF55347">
    <property type="entry name" value="Glyceraldehyde-3-phosphate dehydrogenase-like, C-terminal domain"/>
    <property type="match status" value="1"/>
</dbReference>
<dbReference type="InParanoid" id="A0A420XTF4"/>
<dbReference type="GO" id="GO:0000166">
    <property type="term" value="F:nucleotide binding"/>
    <property type="evidence" value="ECO:0007669"/>
    <property type="project" value="InterPro"/>
</dbReference>
<dbReference type="Gene3D" id="3.30.360.10">
    <property type="entry name" value="Dihydrodipicolinate Reductase, domain 2"/>
    <property type="match status" value="1"/>
</dbReference>
<dbReference type="InterPro" id="IPR036291">
    <property type="entry name" value="NAD(P)-bd_dom_sf"/>
</dbReference>
<comment type="caution">
    <text evidence="3">The sequence shown here is derived from an EMBL/GenBank/DDBJ whole genome shotgun (WGS) entry which is preliminary data.</text>
</comment>
<evidence type="ECO:0000259" key="1">
    <source>
        <dbReference type="Pfam" id="PF01408"/>
    </source>
</evidence>
<feature type="domain" description="GFO/IDH/MocA-like oxidoreductase" evidence="2">
    <location>
        <begin position="125"/>
        <end position="239"/>
    </location>
</feature>
<evidence type="ECO:0000313" key="4">
    <source>
        <dbReference type="Proteomes" id="UP000281955"/>
    </source>
</evidence>
<protein>
    <submittedName>
        <fullName evidence="3">Putative dehydrogenase</fullName>
    </submittedName>
</protein>
<dbReference type="Proteomes" id="UP000281955">
    <property type="component" value="Unassembled WGS sequence"/>
</dbReference>
<dbReference type="Pfam" id="PF01408">
    <property type="entry name" value="GFO_IDH_MocA"/>
    <property type="match status" value="1"/>
</dbReference>
<organism evidence="3 4">
    <name type="scientific">Motilibacter peucedani</name>
    <dbReference type="NCBI Taxonomy" id="598650"/>
    <lineage>
        <taxon>Bacteria</taxon>
        <taxon>Bacillati</taxon>
        <taxon>Actinomycetota</taxon>
        <taxon>Actinomycetes</taxon>
        <taxon>Motilibacterales</taxon>
        <taxon>Motilibacteraceae</taxon>
        <taxon>Motilibacter</taxon>
    </lineage>
</organism>
<reference evidence="3 4" key="1">
    <citation type="submission" date="2018-10" db="EMBL/GenBank/DDBJ databases">
        <title>Genomic Encyclopedia of Archaeal and Bacterial Type Strains, Phase II (KMG-II): from individual species to whole genera.</title>
        <authorList>
            <person name="Goeker M."/>
        </authorList>
    </citation>
    <scope>NUCLEOTIDE SEQUENCE [LARGE SCALE GENOMIC DNA]</scope>
    <source>
        <strain evidence="3 4">RP-AC37</strain>
    </source>
</reference>
<name>A0A420XTF4_9ACTN</name>
<dbReference type="SUPFAM" id="SSF51735">
    <property type="entry name" value="NAD(P)-binding Rossmann-fold domains"/>
    <property type="match status" value="1"/>
</dbReference>
<sequence length="328" mass="34552">MGVIGVGALGSMHLRNLASLPACRVTHVADTHLSEGGAATAHLHGATLTDVASMLAPGTVDAVVVSTPTDTHAQLVVAALRAGVSVFCEKPMARTAQEARTLVDLARSRGAKVAVGHVVRYFPEYAAAYDLVRGKQLGTVRSARMARLNASPGRVQQWYRQSGRSGGVLLDMAIHDIDWALWTFGPAARVFATRAGEPGAEVVSVTLKHLDGQITYLDASWRDDAFSTSLELWGSEGFYRVAGSSSAGFEVSCPRTDQSGDYLPGPDSSPVPDDPYRLELAAAVDWFAGTGPAPLATAEEGLAALRVVEAAEASIQSRQPVMVEEEAA</sequence>
<dbReference type="Pfam" id="PF22725">
    <property type="entry name" value="GFO_IDH_MocA_C3"/>
    <property type="match status" value="1"/>
</dbReference>
<dbReference type="PANTHER" id="PTHR43377">
    <property type="entry name" value="BILIVERDIN REDUCTASE A"/>
    <property type="match status" value="1"/>
</dbReference>
<dbReference type="InterPro" id="IPR000683">
    <property type="entry name" value="Gfo/Idh/MocA-like_OxRdtase_N"/>
</dbReference>
<evidence type="ECO:0000259" key="2">
    <source>
        <dbReference type="Pfam" id="PF22725"/>
    </source>
</evidence>
<proteinExistence type="predicted"/>
<dbReference type="InterPro" id="IPR055170">
    <property type="entry name" value="GFO_IDH_MocA-like_dom"/>
</dbReference>
<dbReference type="AlphaFoldDB" id="A0A420XTF4"/>
<accession>A0A420XTF4</accession>
<dbReference type="PANTHER" id="PTHR43377:SF1">
    <property type="entry name" value="BILIVERDIN REDUCTASE A"/>
    <property type="match status" value="1"/>
</dbReference>